<dbReference type="OrthoDB" id="7874144at2"/>
<feature type="signal peptide" evidence="2">
    <location>
        <begin position="1"/>
        <end position="20"/>
    </location>
</feature>
<keyword evidence="4" id="KW-1185">Reference proteome</keyword>
<dbReference type="AlphaFoldDB" id="A0A238J477"/>
<accession>A0A238J477</accession>
<sequence length="367" mass="38666">MKTPFKATLAALVMSSVAVGAIATTATIASVEPAFAKSDKASSKSESNRGKSENARGKSSERGKPSGRSAPSGKSGRSIEGFFEKLTGQDKRAFKAQSSAKPPKPRNTAKVGKFESESLHPNQLGNMNGALNANINAVLAHIRNGNGNGPVGHIATLAAASAAADGAQEVLDRAALFDAIEAAGYESLEAYYSALEDTPGDPINMAIEMAESRDEAAVKFGYPSHDDYLRLVEVPGADPDDGIDKALMNLGVEIDDRGDAPADLALDSSDPSVARAEETLLDETAAEKSILAYWNKNPGGDPDPDSGLTADEEKLLTELRNRFSEADLVAIKETVDANSPEPRVDEDACEENNDLCQSEEEIVTLVD</sequence>
<organism evidence="3 4">
    <name type="scientific">Boseongicola aestuarii</name>
    <dbReference type="NCBI Taxonomy" id="1470561"/>
    <lineage>
        <taxon>Bacteria</taxon>
        <taxon>Pseudomonadati</taxon>
        <taxon>Pseudomonadota</taxon>
        <taxon>Alphaproteobacteria</taxon>
        <taxon>Rhodobacterales</taxon>
        <taxon>Paracoccaceae</taxon>
        <taxon>Boseongicola</taxon>
    </lineage>
</organism>
<feature type="region of interest" description="Disordered" evidence="1">
    <location>
        <begin position="32"/>
        <end position="111"/>
    </location>
</feature>
<evidence type="ECO:0000256" key="2">
    <source>
        <dbReference type="SAM" id="SignalP"/>
    </source>
</evidence>
<reference evidence="3 4" key="1">
    <citation type="submission" date="2017-05" db="EMBL/GenBank/DDBJ databases">
        <authorList>
            <person name="Song R."/>
            <person name="Chenine A.L."/>
            <person name="Ruprecht R.M."/>
        </authorList>
    </citation>
    <scope>NUCLEOTIDE SEQUENCE [LARGE SCALE GENOMIC DNA]</scope>
    <source>
        <strain evidence="3 4">CECT 8489</strain>
    </source>
</reference>
<evidence type="ECO:0000313" key="3">
    <source>
        <dbReference type="EMBL" id="SMX24965.1"/>
    </source>
</evidence>
<protein>
    <submittedName>
        <fullName evidence="3">Uncharacterized protein</fullName>
    </submittedName>
</protein>
<keyword evidence="2" id="KW-0732">Signal</keyword>
<feature type="chain" id="PRO_5013099439" evidence="2">
    <location>
        <begin position="21"/>
        <end position="367"/>
    </location>
</feature>
<dbReference type="Proteomes" id="UP000201838">
    <property type="component" value="Unassembled WGS sequence"/>
</dbReference>
<feature type="compositionally biased region" description="Basic and acidic residues" evidence="1">
    <location>
        <begin position="37"/>
        <end position="64"/>
    </location>
</feature>
<gene>
    <name evidence="3" type="ORF">BOA8489_03098</name>
</gene>
<evidence type="ECO:0000313" key="4">
    <source>
        <dbReference type="Proteomes" id="UP000201838"/>
    </source>
</evidence>
<proteinExistence type="predicted"/>
<dbReference type="EMBL" id="FXXQ01000011">
    <property type="protein sequence ID" value="SMX24965.1"/>
    <property type="molecule type" value="Genomic_DNA"/>
</dbReference>
<evidence type="ECO:0000256" key="1">
    <source>
        <dbReference type="SAM" id="MobiDB-lite"/>
    </source>
</evidence>
<name>A0A238J477_9RHOB</name>
<dbReference type="RefSeq" id="WP_093975168.1">
    <property type="nucleotide sequence ID" value="NZ_FXXQ01000011.1"/>
</dbReference>